<dbReference type="Pfam" id="PF01464">
    <property type="entry name" value="SLT"/>
    <property type="match status" value="1"/>
</dbReference>
<dbReference type="CDD" id="cd06223">
    <property type="entry name" value="PRTases_typeI"/>
    <property type="match status" value="1"/>
</dbReference>
<name>A0A1J5SEJ0_9ZZZZ</name>
<accession>A0A1J5SEJ0</accession>
<dbReference type="InterPro" id="IPR023346">
    <property type="entry name" value="Lysozyme-like_dom_sf"/>
</dbReference>
<dbReference type="Gene3D" id="3.40.50.2020">
    <property type="match status" value="1"/>
</dbReference>
<dbReference type="PANTHER" id="PTHR37423:SF2">
    <property type="entry name" value="MEMBRANE-BOUND LYTIC MUREIN TRANSGLYCOSYLASE C"/>
    <property type="match status" value="1"/>
</dbReference>
<dbReference type="Pfam" id="PF18799">
    <property type="entry name" value="LPD5"/>
    <property type="match status" value="1"/>
</dbReference>
<dbReference type="InterPro" id="IPR000836">
    <property type="entry name" value="PRTase_dom"/>
</dbReference>
<comment type="caution">
    <text evidence="5">The sequence shown here is derived from an EMBL/GenBank/DDBJ whole genome shotgun (WGS) entry which is preliminary data.</text>
</comment>
<dbReference type="SUPFAM" id="SSF53271">
    <property type="entry name" value="PRTase-like"/>
    <property type="match status" value="1"/>
</dbReference>
<dbReference type="InterPro" id="IPR008258">
    <property type="entry name" value="Transglycosylase_SLT_dom_1"/>
</dbReference>
<feature type="domain" description="Large polyvalent protein-associated" evidence="4">
    <location>
        <begin position="1875"/>
        <end position="1974"/>
    </location>
</feature>
<protein>
    <submittedName>
        <fullName evidence="5">Transglycosylase SLT domain protein</fullName>
    </submittedName>
</protein>
<dbReference type="EMBL" id="MLJW01000073">
    <property type="protein sequence ID" value="OIR02637.1"/>
    <property type="molecule type" value="Genomic_DNA"/>
</dbReference>
<feature type="region of interest" description="Disordered" evidence="1">
    <location>
        <begin position="650"/>
        <end position="672"/>
    </location>
</feature>
<feature type="compositionally biased region" description="Polar residues" evidence="1">
    <location>
        <begin position="1423"/>
        <end position="1435"/>
    </location>
</feature>
<feature type="region of interest" description="Disordered" evidence="1">
    <location>
        <begin position="1364"/>
        <end position="1461"/>
    </location>
</feature>
<feature type="compositionally biased region" description="Low complexity" evidence="1">
    <location>
        <begin position="653"/>
        <end position="665"/>
    </location>
</feature>
<feature type="region of interest" description="Disordered" evidence="1">
    <location>
        <begin position="1947"/>
        <end position="1966"/>
    </location>
</feature>
<feature type="compositionally biased region" description="Low complexity" evidence="1">
    <location>
        <begin position="765"/>
        <end position="783"/>
    </location>
</feature>
<feature type="domain" description="Transglycosylase SLT" evidence="2">
    <location>
        <begin position="11"/>
        <end position="110"/>
    </location>
</feature>
<evidence type="ECO:0000259" key="2">
    <source>
        <dbReference type="Pfam" id="PF01464"/>
    </source>
</evidence>
<feature type="region of interest" description="Disordered" evidence="1">
    <location>
        <begin position="244"/>
        <end position="280"/>
    </location>
</feature>
<dbReference type="CDD" id="cd00254">
    <property type="entry name" value="LT-like"/>
    <property type="match status" value="1"/>
</dbReference>
<evidence type="ECO:0000256" key="1">
    <source>
        <dbReference type="SAM" id="MobiDB-lite"/>
    </source>
</evidence>
<dbReference type="InterPro" id="IPR040651">
    <property type="entry name" value="LPD5"/>
</dbReference>
<evidence type="ECO:0000313" key="5">
    <source>
        <dbReference type="EMBL" id="OIR02637.1"/>
    </source>
</evidence>
<feature type="domain" description="Large polyvalent protein-associated" evidence="3">
    <location>
        <begin position="2133"/>
        <end position="2222"/>
    </location>
</feature>
<gene>
    <name evidence="5" type="ORF">GALL_153510</name>
</gene>
<organism evidence="5">
    <name type="scientific">mine drainage metagenome</name>
    <dbReference type="NCBI Taxonomy" id="410659"/>
    <lineage>
        <taxon>unclassified sequences</taxon>
        <taxon>metagenomes</taxon>
        <taxon>ecological metagenomes</taxon>
    </lineage>
</organism>
<feature type="compositionally biased region" description="Basic and acidic residues" evidence="1">
    <location>
        <begin position="1394"/>
        <end position="1416"/>
    </location>
</feature>
<feature type="compositionally biased region" description="Pro residues" evidence="1">
    <location>
        <begin position="1047"/>
        <end position="1060"/>
    </location>
</feature>
<dbReference type="SUPFAM" id="SSF53955">
    <property type="entry name" value="Lysozyme-like"/>
    <property type="match status" value="1"/>
</dbReference>
<feature type="region of interest" description="Disordered" evidence="1">
    <location>
        <begin position="1023"/>
        <end position="1082"/>
    </location>
</feature>
<evidence type="ECO:0000259" key="4">
    <source>
        <dbReference type="Pfam" id="PF18799"/>
    </source>
</evidence>
<evidence type="ECO:0000259" key="3">
    <source>
        <dbReference type="Pfam" id="PF18796"/>
    </source>
</evidence>
<proteinExistence type="predicted"/>
<sequence>MPLDPSLQPVVNAAAKAYNLPPALLTGMLQTESNFDPAAMNPRTGALGIAQFMPDTAKDIGIDPIDPRQAIVGMAYYLRQNIEKFNNIDQAIAAYDYGPAATAAALQKASGSGQVWTSALPQETQDYLHKVAGYTADAIKASRADTQPPASSPGLLDSAASAASDTGNWIKNELGLNGDSVLDRVQLPDQSTVGTDLSNDVGPMRADAYQKMRADISKQPLSTQQQMAQQPGISGTIAGQVAADTARRSAGDMLPQSTNDIVQDVDDGTLPQTPQESQTGFGSIAGEVLKGVAQAGDQLGMTAGLAASSVGRLADSLYQVATNSPDTPIQDAVFKNIVKPFADEYDANAPDQKSGFMGKLAHTVGGLGVMMGEGLITGGATFEAQLADSISGILANAGRQAMAGMAIPAATSMIDTGRSVLQKTGDVGQAGKAMAATFLSTVALGATPLSAEGGLGARMLTGAVAMPVVNEALQPLTQAALPASMQTSRTWEDRALDAVVGAGFGAIGHGPAQDAGTEFAKNSYNYSPEHRAAAISVGQEALQAANDGLANPNATPEQIAHFAAQKAFLEQHLPSAENPEGNPEQLLYAIGVPPPAQAPKAQVSDILAAPDIDTAIKAASDVVSQAQTEPDAPVSDAADQLLRVRTLQPAPPEAQQTPEPAAKPANAIIPTSAFGPDRAAQLDTLFLEPDRAGEPVPLANAGFTAPEITALQRAGLATDGAMSWDQYGDWAQEQERRGSQGPEPAKQPAPVTPTPEAAQALSKEASAPAGAPAPDAGDRLGPASTASESAETPVAPAPYRAHTFGTDAPVLSQFRSVEPLKADPDYQGAKGGDVEAATRLVQNLVQPENVVQAREKFGAGAIYVPVHAEEAAGTNKIPLALAAHYAAGADGELGAGILQTNKTYHTGANAMDRVAYRSEFSGGIEAGRRYVLVDDVTTMGSTLADMASYIRSQGGDVAGAVTLANASRSGIMAPAPSVIKILEARHGNEIRNTLGIEPSALTRDEAQYLVGFRSPDELRARVARAGSERSDRIASKVVPADEGPPRAVAPPEAPPEPTPTPANAGVSVSGEPDSLQPGITRQKSGKIGLVGVPEADVRVAAKTLGLVVRTGDNGSFLVSAKGGLPVSPRLEKGLRESLLGKNIAQPKARTYDTSTLFGAIRSLGGINSDYALDITGETNAKNMRGYPVGLFSKSGHSPDEIARALSQEYGFGINLDDARDNGGINQLTDLLHQAASGSPVYSMERAERERGSGQAKNHEAQIKKLANEYGVELRNGIRTRPFQDVEKEVADAIGFETGVAGRTASELHNRALADGIPEADLNQIEDKIADEFHGDLSPDAMVQMWRKIASTIEDRINEREELAAQDAGAGGDQATQSDEVRPPLDLAGQTPAEARAEQDRLKAPEGITKEQIDREATLPFRLSSETQDNTPSAANQGGIFTPDGRSAKAAESRGEVGASLTKEQRKAVLGTLVDVYKAKGAPKESKGLDHNGNERSGYVHSPDLFEKSDITGKMVRYHVTLPDGRIAHPTELFPDYTQSDIDAAVAAQKHQERQAELDRQDREKVLESRKADDINTANRLFWKHQHGGNIQPEETVLLTDGKQFVRALKDRADADLAVLGKGWAVKPIEIPAHLIDNGNPPNQPAPDEVSRAKAALDAAGVTGADRTSTIAAVRRGDLTADEVSESHGQPKIADFGEKIEGAKKDLWQNYKKAMSDELPADAKDITLSKNFPEPDYENLIASGVDIRTIAAVKAMRDEIPSKPQKSYRVARWAESVKMLRGFANDLLAGRHDIQYVLDKMRKTGGLGGLADKIEMYAELGYPAFKSAKGYDISSGWTALNEDGTRKPGQVFTLTTPQHRHEMFPSYQDAIGSLHTQLERLPEGDGRSTKLDIYRVTKTGDIVIGKKVASNKFIDLKTGFTNVRDARAYLKDNEADLLAQLAKKKEVAPTRRSVNNPRTGQDYRQGEDVTPEKFASEFGFRGVQFGNYVEQGRRPRDLNNAYDALLDLAHTIGVPPRALSLNGSLGLAFGARGGGGVDPAAAHYEPDHVVINLTKVNGFGSLAHEVFHAIDNYFSKARGNANGFLTGNPRVQMVPGDGNRLTEDISVRPEVVKAFGELMAGIKDSDFYRRSAELDKRRSKDYWSTDEELAARAFESYIISKAEAKGESNDYLANIISEEAHDASNGIGRDLGMDDEPYPYPTKKEQATINPLFDKLFATIKTKETDQGTAMFSRLSQAGDETVGRQIHIEDLGAVAQRFRSAFPGIPVHVLENESHAPSSLSDEVAKHGAEGDWGGAYHNGEVYLLRPGLRDIRHAEQTALHEATHAGLDRMFGRQLDPAMLGINRSNGRVRLMADRLVQKYGYSVARATGEVLADMGPEVSKLNGWDRLVAAARGALRRAGFVKEWTDNDISALVHRALSSAKKNEAFHLSAGTALQRQDEFPTADEDGNAVEMNAGINPVPAVKGIRDNYSPYVGVDNPPRTKQAVSDAFARAFAPASRGEEALATAGIVRANLGEQARIRERAMQETLQYAKAFDKMPVEESYRFIDAMERGAPLKDQMQNAAAKAIRKMLDERRDQVIALGNGKLEHFISDYFPHIWQDRQAASSFYSRRPLEGSKGFLKSRTFDFFVDGLKAGLKPISNNPIELALLKAREMDRYIYGQRMFQEMKARGLAKFVPYNEKRPDGWEQINDRIAQGFERRLVKAPDNGTADMLPEAGGQAKYEMVPGKYYAPEPAATVINNHLSPGFRGNGIYDFIHRSSMMMNTAQLGLSAFHLGFTTLDAMISKGALGVKQISRGDLLRGTSSIANSVNPLQPLLNLYKGDKLFKAYMGDITDPSMAPIVEALQQGGGRVKMDDFYRNASVNGFKQALRTGDYKSALIKSLPTLMDRISAPIFQYLVPRQKLGVFFDMAKDALDRDPNMSVEEQRVVMGKLWDSVDNRMGEMVYDNLFWNRALKDALMVSVRSVGWNLGTLRELGGGIKDLGSVIGDGKRMKQLADGSFVPAKEWKGLSDRSGYVFSLAFVTAIVGSIINYLYTGKAPQELKDVYFPRTGKTRPDGSVDRLSLPSYIKDIYEYGHDIRGWYKYGEDPMNTVANKLNPLLGMMNEIRNNEDFFGAAIRSPGDTKWQQALDEADFLAKQFTPFGLRNYIQQSKVKGDEPTVHGYVTSPSFYGITPAPGYVVKTDEETESGEVSRMRASMIKKFRNEIKDRGVQDDTVQRMRNAGLSTGDIRFVMRTSGNTQKPHRLKAFGTSP</sequence>
<reference evidence="5" key="1">
    <citation type="submission" date="2016-10" db="EMBL/GenBank/DDBJ databases">
        <title>Sequence of Gallionella enrichment culture.</title>
        <authorList>
            <person name="Poehlein A."/>
            <person name="Muehling M."/>
            <person name="Daniel R."/>
        </authorList>
    </citation>
    <scope>NUCLEOTIDE SEQUENCE</scope>
</reference>
<dbReference type="Pfam" id="PF18796">
    <property type="entry name" value="LPD1"/>
    <property type="match status" value="1"/>
</dbReference>
<dbReference type="Gene3D" id="1.10.530.10">
    <property type="match status" value="1"/>
</dbReference>
<dbReference type="InterPro" id="IPR041047">
    <property type="entry name" value="LPD1"/>
</dbReference>
<dbReference type="InterPro" id="IPR029057">
    <property type="entry name" value="PRTase-like"/>
</dbReference>
<feature type="compositionally biased region" description="Basic and acidic residues" evidence="1">
    <location>
        <begin position="1023"/>
        <end position="1034"/>
    </location>
</feature>
<feature type="region of interest" description="Disordered" evidence="1">
    <location>
        <begin position="731"/>
        <end position="801"/>
    </location>
</feature>
<feature type="compositionally biased region" description="Basic and acidic residues" evidence="1">
    <location>
        <begin position="1445"/>
        <end position="1454"/>
    </location>
</feature>
<feature type="compositionally biased region" description="Polar residues" evidence="1">
    <location>
        <begin position="270"/>
        <end position="280"/>
    </location>
</feature>
<dbReference type="PANTHER" id="PTHR37423">
    <property type="entry name" value="SOLUBLE LYTIC MUREIN TRANSGLYCOSYLASE-RELATED"/>
    <property type="match status" value="1"/>
</dbReference>